<keyword evidence="1" id="KW-1133">Transmembrane helix</keyword>
<dbReference type="Proteomes" id="UP000048926">
    <property type="component" value="Unassembled WGS sequence"/>
</dbReference>
<gene>
    <name evidence="2" type="ORF">LAL4801_03586</name>
</gene>
<evidence type="ECO:0000256" key="1">
    <source>
        <dbReference type="SAM" id="Phobius"/>
    </source>
</evidence>
<evidence type="ECO:0000313" key="3">
    <source>
        <dbReference type="Proteomes" id="UP000048926"/>
    </source>
</evidence>
<evidence type="ECO:0008006" key="4">
    <source>
        <dbReference type="Google" id="ProtNLM"/>
    </source>
</evidence>
<organism evidence="2 3">
    <name type="scientific">Roseibium aggregatum</name>
    <dbReference type="NCBI Taxonomy" id="187304"/>
    <lineage>
        <taxon>Bacteria</taxon>
        <taxon>Pseudomonadati</taxon>
        <taxon>Pseudomonadota</taxon>
        <taxon>Alphaproteobacteria</taxon>
        <taxon>Hyphomicrobiales</taxon>
        <taxon>Stappiaceae</taxon>
        <taxon>Roseibium</taxon>
    </lineage>
</organism>
<dbReference type="EMBL" id="CXST01000002">
    <property type="protein sequence ID" value="CTQ45139.1"/>
    <property type="molecule type" value="Genomic_DNA"/>
</dbReference>
<dbReference type="AlphaFoldDB" id="A0A0M6Y6X8"/>
<dbReference type="STRING" id="187304.B0E33_05415"/>
<evidence type="ECO:0000313" key="2">
    <source>
        <dbReference type="EMBL" id="CTQ45139.1"/>
    </source>
</evidence>
<dbReference type="RefSeq" id="WP_055658085.1">
    <property type="nucleotide sequence ID" value="NZ_CXST01000002.1"/>
</dbReference>
<feature type="transmembrane region" description="Helical" evidence="1">
    <location>
        <begin position="77"/>
        <end position="102"/>
    </location>
</feature>
<dbReference type="Pfam" id="PF07386">
    <property type="entry name" value="DUF1499"/>
    <property type="match status" value="1"/>
</dbReference>
<proteinExistence type="predicted"/>
<protein>
    <recommendedName>
        <fullName evidence="4">DUF1499 domain-containing protein</fullName>
    </recommendedName>
</protein>
<sequence>MKRYAVYKTASAPASRTTGSVALALAAIAFLAKRFGLIDADVFVLSLIAAATIALATILLALFGFHRIWTYGGPGVPAALTGLFLGLLALATPVLVVGMLVMHSGASDLATNRTDPPELETNVASSEQPFLDWLNTALVEDVWPAVAAYTGAAPGMTAMANSAEDRLYPDIVPRRYRISTAQLHAASVKALEGLNWQVVDELPPDLLDAPTYLQAEGTSQILGLKHDIVLRVRPDSVGALLDVRSRSRTPLKDLTDNADRIRLVFSEIDRVLLETYGDLARLSVDETELEEDLPAEPVEDLRETIPLPSFKPYFEDEDAPVAEGLDAVDLEG</sequence>
<dbReference type="InterPro" id="IPR010865">
    <property type="entry name" value="DUF1499"/>
</dbReference>
<dbReference type="OrthoDB" id="1523552at2"/>
<feature type="transmembrane region" description="Helical" evidence="1">
    <location>
        <begin position="42"/>
        <end position="65"/>
    </location>
</feature>
<keyword evidence="1" id="KW-0472">Membrane</keyword>
<keyword evidence="1" id="KW-0812">Transmembrane</keyword>
<keyword evidence="3" id="KW-1185">Reference proteome</keyword>
<reference evidence="3" key="1">
    <citation type="submission" date="2015-07" db="EMBL/GenBank/DDBJ databases">
        <authorList>
            <person name="Rodrigo-Torres Lidia"/>
            <person name="Arahal R.David."/>
        </authorList>
    </citation>
    <scope>NUCLEOTIDE SEQUENCE [LARGE SCALE GENOMIC DNA]</scope>
    <source>
        <strain evidence="3">CECT 4801</strain>
    </source>
</reference>
<accession>A0A0M6Y6X8</accession>
<name>A0A0M6Y6X8_9HYPH</name>